<dbReference type="EMBL" id="BARW01017300">
    <property type="protein sequence ID" value="GAJ00924.1"/>
    <property type="molecule type" value="Genomic_DNA"/>
</dbReference>
<reference evidence="9" key="1">
    <citation type="journal article" date="2014" name="Front. Microbiol.">
        <title>High frequency of phylogenetically diverse reductive dehalogenase-homologous genes in deep subseafloor sedimentary metagenomes.</title>
        <authorList>
            <person name="Kawai M."/>
            <person name="Futagami T."/>
            <person name="Toyoda A."/>
            <person name="Takaki Y."/>
            <person name="Nishi S."/>
            <person name="Hori S."/>
            <person name="Arai W."/>
            <person name="Tsubouchi T."/>
            <person name="Morono Y."/>
            <person name="Uchiyama I."/>
            <person name="Ito T."/>
            <person name="Fujiyama A."/>
            <person name="Inagaki F."/>
            <person name="Takami H."/>
        </authorList>
    </citation>
    <scope>NUCLEOTIDE SEQUENCE</scope>
    <source>
        <strain evidence="9">Expedition CK06-06</strain>
    </source>
</reference>
<feature type="transmembrane region" description="Helical" evidence="7">
    <location>
        <begin position="30"/>
        <end position="55"/>
    </location>
</feature>
<evidence type="ECO:0000256" key="1">
    <source>
        <dbReference type="ARBA" id="ARBA00004429"/>
    </source>
</evidence>
<keyword evidence="6 7" id="KW-0472">Membrane</keyword>
<evidence type="ECO:0000256" key="7">
    <source>
        <dbReference type="SAM" id="Phobius"/>
    </source>
</evidence>
<evidence type="ECO:0000259" key="8">
    <source>
        <dbReference type="Pfam" id="PF01061"/>
    </source>
</evidence>
<dbReference type="GO" id="GO:0015920">
    <property type="term" value="P:lipopolysaccharide transport"/>
    <property type="evidence" value="ECO:0007669"/>
    <property type="project" value="TreeGrafter"/>
</dbReference>
<keyword evidence="5 7" id="KW-1133">Transmembrane helix</keyword>
<evidence type="ECO:0000256" key="6">
    <source>
        <dbReference type="ARBA" id="ARBA00023136"/>
    </source>
</evidence>
<feature type="transmembrane region" description="Helical" evidence="7">
    <location>
        <begin position="104"/>
        <end position="132"/>
    </location>
</feature>
<keyword evidence="3" id="KW-1003">Cell membrane</keyword>
<dbReference type="GO" id="GO:0005886">
    <property type="term" value="C:plasma membrane"/>
    <property type="evidence" value="ECO:0007669"/>
    <property type="project" value="UniProtKB-SubCell"/>
</dbReference>
<dbReference type="Pfam" id="PF01061">
    <property type="entry name" value="ABC2_membrane"/>
    <property type="match status" value="1"/>
</dbReference>
<feature type="transmembrane region" description="Helical" evidence="7">
    <location>
        <begin position="173"/>
        <end position="195"/>
    </location>
</feature>
<dbReference type="InterPro" id="IPR013525">
    <property type="entry name" value="ABC2_TM"/>
</dbReference>
<feature type="non-terminal residue" evidence="9">
    <location>
        <position position="1"/>
    </location>
</feature>
<protein>
    <recommendedName>
        <fullName evidence="8">ABC-2 type transporter transmembrane domain-containing protein</fullName>
    </recommendedName>
</protein>
<evidence type="ECO:0000313" key="9">
    <source>
        <dbReference type="EMBL" id="GAJ00924.1"/>
    </source>
</evidence>
<evidence type="ECO:0000256" key="5">
    <source>
        <dbReference type="ARBA" id="ARBA00022989"/>
    </source>
</evidence>
<proteinExistence type="predicted"/>
<name>X1T6L7_9ZZZZ</name>
<keyword evidence="2" id="KW-0813">Transport</keyword>
<dbReference type="PANTHER" id="PTHR30413">
    <property type="entry name" value="INNER MEMBRANE TRANSPORT PERMEASE"/>
    <property type="match status" value="1"/>
</dbReference>
<feature type="transmembrane region" description="Helical" evidence="7">
    <location>
        <begin position="138"/>
        <end position="161"/>
    </location>
</feature>
<comment type="subcellular location">
    <subcellularLocation>
        <location evidence="1">Cell inner membrane</location>
        <topology evidence="1">Multi-pass membrane protein</topology>
    </subcellularLocation>
</comment>
<sequence length="198" mass="22183">AIDFGELWRYRELFVFLAWRDILVRYKQTAIGILWAVIQPFLIMIVFTVIFGGLAKFPSKGVPYAVMTFSAVLPWLFFANALSQGSSSVVGAAGMISKIYFPRLIVPGSATLSGVVDFAISLLMLFGLMAWYHVPFRLHLLLLPLFFMLGFATAFGASLWLSALNVKYRDVKYVVPFIVRMGMYISPVGFMSSIVPEK</sequence>
<dbReference type="GO" id="GO:0140359">
    <property type="term" value="F:ABC-type transporter activity"/>
    <property type="evidence" value="ECO:0007669"/>
    <property type="project" value="InterPro"/>
</dbReference>
<evidence type="ECO:0000256" key="4">
    <source>
        <dbReference type="ARBA" id="ARBA00022692"/>
    </source>
</evidence>
<organism evidence="9">
    <name type="scientific">marine sediment metagenome</name>
    <dbReference type="NCBI Taxonomy" id="412755"/>
    <lineage>
        <taxon>unclassified sequences</taxon>
        <taxon>metagenomes</taxon>
        <taxon>ecological metagenomes</taxon>
    </lineage>
</organism>
<gene>
    <name evidence="9" type="ORF">S12H4_29923</name>
</gene>
<dbReference type="PANTHER" id="PTHR30413:SF8">
    <property type="entry name" value="TRANSPORT PERMEASE PROTEIN"/>
    <property type="match status" value="1"/>
</dbReference>
<comment type="caution">
    <text evidence="9">The sequence shown here is derived from an EMBL/GenBank/DDBJ whole genome shotgun (WGS) entry which is preliminary data.</text>
</comment>
<evidence type="ECO:0000256" key="3">
    <source>
        <dbReference type="ARBA" id="ARBA00022475"/>
    </source>
</evidence>
<feature type="domain" description="ABC-2 type transporter transmembrane" evidence="8">
    <location>
        <begin position="13"/>
        <end position="194"/>
    </location>
</feature>
<feature type="transmembrane region" description="Helical" evidence="7">
    <location>
        <begin position="61"/>
        <end position="83"/>
    </location>
</feature>
<keyword evidence="4 7" id="KW-0812">Transmembrane</keyword>
<evidence type="ECO:0000256" key="2">
    <source>
        <dbReference type="ARBA" id="ARBA00022448"/>
    </source>
</evidence>
<accession>X1T6L7</accession>
<dbReference type="AlphaFoldDB" id="X1T6L7"/>